<proteinExistence type="predicted"/>
<dbReference type="EMBL" id="UZAI01019355">
    <property type="protein sequence ID" value="VDP44725.1"/>
    <property type="molecule type" value="Genomic_DNA"/>
</dbReference>
<keyword evidence="2" id="KW-1185">Reference proteome</keyword>
<dbReference type="AlphaFoldDB" id="A0A3P8ELD3"/>
<evidence type="ECO:0000313" key="1">
    <source>
        <dbReference type="EMBL" id="VDP44725.1"/>
    </source>
</evidence>
<evidence type="ECO:0000313" key="2">
    <source>
        <dbReference type="Proteomes" id="UP000277204"/>
    </source>
</evidence>
<dbReference type="Proteomes" id="UP000277204">
    <property type="component" value="Unassembled WGS sequence"/>
</dbReference>
<accession>A0A3P8ELD3</accession>
<protein>
    <submittedName>
        <fullName evidence="1">Uncharacterized protein</fullName>
    </submittedName>
</protein>
<name>A0A3P8ELD3_9TREM</name>
<sequence length="385" mass="43389">MNYQNYSIDHPISSSFNEHVLENISQQGLSIHINNKQENGDEEAEKTEIHTVQLTKSKDQGLGLSVVGYIYKNPYDSSFQMSNNEPQNRLVNHDEISDSDLNSDQPYSVDNNVLKYNVINSEASDSSNQSGVSMLYQHENYPLNNTNFDQSNTLHMELIEEFIDSSCTCLHGYESIFSEEKKVKEMVSPLENNKNNLDQLSPVAFSDQSLINKNCKLLNLANVNLADNIESFKQQTPVTMMATTIINKQEYQDVSTEQKGEEFTKLICGVGNNGMLVISRFTPNFGIEITSKAETSENTTSRNISDALIQINNNNNNNNNNNTAIGSKEIIDQNRLGKTDHINSSNEEQIKIMNFYPYSCQLIVLKLSTSPLEDIFIHKLVLSGK</sequence>
<reference evidence="1 2" key="1">
    <citation type="submission" date="2018-11" db="EMBL/GenBank/DDBJ databases">
        <authorList>
            <consortium name="Pathogen Informatics"/>
        </authorList>
    </citation>
    <scope>NUCLEOTIDE SEQUENCE [LARGE SCALE GENOMIC DNA]</scope>
    <source>
        <strain evidence="1 2">Zambia</strain>
    </source>
</reference>
<gene>
    <name evidence="1" type="ORF">SMRZ_LOCUS22817</name>
</gene>
<organism evidence="1 2">
    <name type="scientific">Schistosoma margrebowiei</name>
    <dbReference type="NCBI Taxonomy" id="48269"/>
    <lineage>
        <taxon>Eukaryota</taxon>
        <taxon>Metazoa</taxon>
        <taxon>Spiralia</taxon>
        <taxon>Lophotrochozoa</taxon>
        <taxon>Platyhelminthes</taxon>
        <taxon>Trematoda</taxon>
        <taxon>Digenea</taxon>
        <taxon>Strigeidida</taxon>
        <taxon>Schistosomatoidea</taxon>
        <taxon>Schistosomatidae</taxon>
        <taxon>Schistosoma</taxon>
    </lineage>
</organism>